<protein>
    <submittedName>
        <fullName evidence="1">DUF3800 domain-containing protein</fullName>
    </submittedName>
</protein>
<dbReference type="Pfam" id="PF12686">
    <property type="entry name" value="DUF3800"/>
    <property type="match status" value="1"/>
</dbReference>
<dbReference type="InterPro" id="IPR024524">
    <property type="entry name" value="DUF3800"/>
</dbReference>
<dbReference type="Proteomes" id="UP000824247">
    <property type="component" value="Unassembled WGS sequence"/>
</dbReference>
<gene>
    <name evidence="1" type="ORF">H9897_02730</name>
</gene>
<comment type="caution">
    <text evidence="1">The sequence shown here is derived from an EMBL/GenBank/DDBJ whole genome shotgun (WGS) entry which is preliminary data.</text>
</comment>
<reference evidence="1" key="2">
    <citation type="submission" date="2021-04" db="EMBL/GenBank/DDBJ databases">
        <authorList>
            <person name="Gilroy R."/>
        </authorList>
    </citation>
    <scope>NUCLEOTIDE SEQUENCE</scope>
    <source>
        <strain evidence="1">A5-1222</strain>
    </source>
</reference>
<dbReference type="AlphaFoldDB" id="A0A9E2KWG6"/>
<proteinExistence type="predicted"/>
<reference evidence="1" key="1">
    <citation type="journal article" date="2021" name="PeerJ">
        <title>Extensive microbial diversity within the chicken gut microbiome revealed by metagenomics and culture.</title>
        <authorList>
            <person name="Gilroy R."/>
            <person name="Ravi A."/>
            <person name="Getino M."/>
            <person name="Pursley I."/>
            <person name="Horton D.L."/>
            <person name="Alikhan N.F."/>
            <person name="Baker D."/>
            <person name="Gharbi K."/>
            <person name="Hall N."/>
            <person name="Watson M."/>
            <person name="Adriaenssens E.M."/>
            <person name="Foster-Nyarko E."/>
            <person name="Jarju S."/>
            <person name="Secka A."/>
            <person name="Antonio M."/>
            <person name="Oren A."/>
            <person name="Chaudhuri R.R."/>
            <person name="La Ragione R."/>
            <person name="Hildebrand F."/>
            <person name="Pallen M.J."/>
        </authorList>
    </citation>
    <scope>NUCLEOTIDE SEQUENCE</scope>
    <source>
        <strain evidence="1">A5-1222</strain>
    </source>
</reference>
<sequence>MIKTIFIDESGSLNDKKISYFSITLVIIDEDKYNKTKNNFKRCIRKIRSKEQIDKNIEIKAHYLKTIGKLEYLENVLDLIINKLENKFICVYLDNKKLNPKWLNDKGSTYNFLVKCAIERMIDIGLLSNDDELLLISDTYCMQKKYMNTLQQYLISEFILNREIFSSIFHTYEDSRKNWGIQLADYLAFKNNRIICNQKFLINKKYFRYVY</sequence>
<accession>A0A9E2KWG6</accession>
<evidence type="ECO:0000313" key="2">
    <source>
        <dbReference type="Proteomes" id="UP000824247"/>
    </source>
</evidence>
<evidence type="ECO:0000313" key="1">
    <source>
        <dbReference type="EMBL" id="MBU3831046.1"/>
    </source>
</evidence>
<name>A0A9E2KWG6_9BACT</name>
<dbReference type="EMBL" id="JAHLFM010000041">
    <property type="protein sequence ID" value="MBU3831046.1"/>
    <property type="molecule type" value="Genomic_DNA"/>
</dbReference>
<organism evidence="1 2">
    <name type="scientific">Candidatus Ureaplasma intestinipullorum</name>
    <dbReference type="NCBI Taxonomy" id="2838770"/>
    <lineage>
        <taxon>Bacteria</taxon>
        <taxon>Bacillati</taxon>
        <taxon>Mycoplasmatota</taxon>
        <taxon>Mycoplasmoidales</taxon>
        <taxon>Mycoplasmoidaceae</taxon>
        <taxon>Ureaplasma</taxon>
    </lineage>
</organism>